<evidence type="ECO:0000256" key="1">
    <source>
        <dbReference type="SAM" id="MobiDB-lite"/>
    </source>
</evidence>
<dbReference type="InterPro" id="IPR010090">
    <property type="entry name" value="Phage_tape_meas"/>
</dbReference>
<reference evidence="3 4" key="1">
    <citation type="submission" date="2019-02" db="EMBL/GenBank/DDBJ databases">
        <title>Deep-cultivation of Planctomycetes and their phenomic and genomic characterization uncovers novel biology.</title>
        <authorList>
            <person name="Wiegand S."/>
            <person name="Jogler M."/>
            <person name="Boedeker C."/>
            <person name="Pinto D."/>
            <person name="Vollmers J."/>
            <person name="Rivas-Marin E."/>
            <person name="Kohn T."/>
            <person name="Peeters S.H."/>
            <person name="Heuer A."/>
            <person name="Rast P."/>
            <person name="Oberbeckmann S."/>
            <person name="Bunk B."/>
            <person name="Jeske O."/>
            <person name="Meyerdierks A."/>
            <person name="Storesund J.E."/>
            <person name="Kallscheuer N."/>
            <person name="Luecker S."/>
            <person name="Lage O.M."/>
            <person name="Pohl T."/>
            <person name="Merkel B.J."/>
            <person name="Hornburger P."/>
            <person name="Mueller R.-W."/>
            <person name="Bruemmer F."/>
            <person name="Labrenz M."/>
            <person name="Spormann A.M."/>
            <person name="Op Den Camp H."/>
            <person name="Overmann J."/>
            <person name="Amann R."/>
            <person name="Jetten M.S.M."/>
            <person name="Mascher T."/>
            <person name="Medema M.H."/>
            <person name="Devos D.P."/>
            <person name="Kaster A.-K."/>
            <person name="Ovreas L."/>
            <person name="Rohde M."/>
            <person name="Galperin M.Y."/>
            <person name="Jogler C."/>
        </authorList>
    </citation>
    <scope>NUCLEOTIDE SEQUENCE [LARGE SCALE GENOMIC DNA]</scope>
    <source>
        <strain evidence="3 4">KOR34</strain>
    </source>
</reference>
<dbReference type="RefSeq" id="WP_146561391.1">
    <property type="nucleotide sequence ID" value="NZ_SIHJ01000001.1"/>
</dbReference>
<feature type="compositionally biased region" description="Basic and acidic residues" evidence="1">
    <location>
        <begin position="526"/>
        <end position="537"/>
    </location>
</feature>
<sequence length="543" mass="58343">MARGDGINFRIGGDASGALSENEKLRRSQDETNNEFAKAAKVSSAAANRIIRDIETQQQRFKRLRSEIYRGWDQNKLSTEQYGKAIRKLEQDYKQNEGQFKKFAGSTTDGMDEMEDSANRFGDAIAGWGPRLLAAVSFMSTIRQGYQEIESSIRKSGEGVLESRASIGQLRQLADSQAEFDQLKGAANRLYLSGATETKGEAAGAVFSLSSAGLLNEEAEALFLQLGARGVVPDLGTFARAIRTQLAAFGRDETGDAVQIASKAFAASAYSPASVEELLEAASLPGGTARALGISDEETLAATALLATSTGSASVGATALRSFLSSTAQVEEFEGKSITERVRLLKSKNLSVADLLKSPSQGGLGRKEAVRAYTDLENQLPLLQQVLGSVNRANFDRSAIDRKTRFVDPLGEAARLKRSADAQASLETESLAARRLITDGVYQRGVAEFSNTMPSPVAATGVGLSNMVLGLGAAMYGQTGREGFFSDSMNRPEADAIEALKRMPDLIEKQTAAMEKLLGEQLSEQKQTKDELKKKEGLSVTNE</sequence>
<dbReference type="AlphaFoldDB" id="A0A5C5VCH4"/>
<feature type="region of interest" description="Disordered" evidence="1">
    <location>
        <begin position="521"/>
        <end position="543"/>
    </location>
</feature>
<organism evidence="3 4">
    <name type="scientific">Posidoniimonas corsicana</name>
    <dbReference type="NCBI Taxonomy" id="1938618"/>
    <lineage>
        <taxon>Bacteria</taxon>
        <taxon>Pseudomonadati</taxon>
        <taxon>Planctomycetota</taxon>
        <taxon>Planctomycetia</taxon>
        <taxon>Pirellulales</taxon>
        <taxon>Lacipirellulaceae</taxon>
        <taxon>Posidoniimonas</taxon>
    </lineage>
</organism>
<protein>
    <submittedName>
        <fullName evidence="3">Phage-related minor tail protein</fullName>
    </submittedName>
</protein>
<name>A0A5C5VCH4_9BACT</name>
<keyword evidence="4" id="KW-1185">Reference proteome</keyword>
<evidence type="ECO:0000259" key="2">
    <source>
        <dbReference type="Pfam" id="PF10145"/>
    </source>
</evidence>
<evidence type="ECO:0000313" key="4">
    <source>
        <dbReference type="Proteomes" id="UP000316714"/>
    </source>
</evidence>
<dbReference type="Pfam" id="PF10145">
    <property type="entry name" value="PhageMin_Tail"/>
    <property type="match status" value="1"/>
</dbReference>
<dbReference type="NCBIfam" id="TIGR01760">
    <property type="entry name" value="tape_meas_TP901"/>
    <property type="match status" value="1"/>
</dbReference>
<dbReference type="Proteomes" id="UP000316714">
    <property type="component" value="Unassembled WGS sequence"/>
</dbReference>
<gene>
    <name evidence="3" type="ORF">KOR34_02050</name>
</gene>
<evidence type="ECO:0000313" key="3">
    <source>
        <dbReference type="EMBL" id="TWT35315.1"/>
    </source>
</evidence>
<dbReference type="EMBL" id="SIHJ01000001">
    <property type="protein sequence ID" value="TWT35315.1"/>
    <property type="molecule type" value="Genomic_DNA"/>
</dbReference>
<feature type="domain" description="Phage tail tape measure protein" evidence="2">
    <location>
        <begin position="198"/>
        <end position="331"/>
    </location>
</feature>
<proteinExistence type="predicted"/>
<accession>A0A5C5VCH4</accession>
<comment type="caution">
    <text evidence="3">The sequence shown here is derived from an EMBL/GenBank/DDBJ whole genome shotgun (WGS) entry which is preliminary data.</text>
</comment>